<evidence type="ECO:0000313" key="2">
    <source>
        <dbReference type="Proteomes" id="UP000245383"/>
    </source>
</evidence>
<accession>A0A2T9Y711</accession>
<comment type="caution">
    <text evidence="1">The sequence shown here is derived from an EMBL/GenBank/DDBJ whole genome shotgun (WGS) entry which is preliminary data.</text>
</comment>
<dbReference type="Pfam" id="PF13650">
    <property type="entry name" value="Asp_protease_2"/>
    <property type="match status" value="1"/>
</dbReference>
<sequence length="161" mass="18512">MQLRGCNQLSKGKKKIEETQNTARVTEITGSTEINDVKVKFTYDTGASVCYIFKNLAKTLNLKESKAKQSVYCAFSTENLASVYAGVDLKFREFSTTIDLSRAEVRFLKIELENEKGNSISENSKYKLFRVELYNPTLSVELIYNNLDKEKNKLKENRRKK</sequence>
<dbReference type="AlphaFoldDB" id="A0A2T9Y711"/>
<dbReference type="EMBL" id="MBFR01000413">
    <property type="protein sequence ID" value="PVU88108.1"/>
    <property type="molecule type" value="Genomic_DNA"/>
</dbReference>
<keyword evidence="2" id="KW-1185">Reference proteome</keyword>
<dbReference type="Gene3D" id="2.40.70.10">
    <property type="entry name" value="Acid Proteases"/>
    <property type="match status" value="1"/>
</dbReference>
<evidence type="ECO:0000313" key="1">
    <source>
        <dbReference type="EMBL" id="PVU88108.1"/>
    </source>
</evidence>
<reference evidence="1 2" key="1">
    <citation type="journal article" date="2018" name="MBio">
        <title>Comparative Genomics Reveals the Core Gene Toolbox for the Fungus-Insect Symbiosis.</title>
        <authorList>
            <person name="Wang Y."/>
            <person name="Stata M."/>
            <person name="Wang W."/>
            <person name="Stajich J.E."/>
            <person name="White M.M."/>
            <person name="Moncalvo J.M."/>
        </authorList>
    </citation>
    <scope>NUCLEOTIDE SEQUENCE [LARGE SCALE GENOMIC DNA]</scope>
    <source>
        <strain evidence="1 2">SWE-8-4</strain>
    </source>
</reference>
<dbReference type="InterPro" id="IPR021109">
    <property type="entry name" value="Peptidase_aspartic_dom_sf"/>
</dbReference>
<dbReference type="Proteomes" id="UP000245383">
    <property type="component" value="Unassembled WGS sequence"/>
</dbReference>
<name>A0A2T9Y711_9FUNG</name>
<proteinExistence type="predicted"/>
<dbReference type="OrthoDB" id="420169at2759"/>
<dbReference type="STRING" id="133385.A0A2T9Y711"/>
<protein>
    <submittedName>
        <fullName evidence="1">Uncharacterized protein</fullName>
    </submittedName>
</protein>
<gene>
    <name evidence="1" type="ORF">BB561_006022</name>
</gene>
<organism evidence="1 2">
    <name type="scientific">Smittium simulii</name>
    <dbReference type="NCBI Taxonomy" id="133385"/>
    <lineage>
        <taxon>Eukaryota</taxon>
        <taxon>Fungi</taxon>
        <taxon>Fungi incertae sedis</taxon>
        <taxon>Zoopagomycota</taxon>
        <taxon>Kickxellomycotina</taxon>
        <taxon>Harpellomycetes</taxon>
        <taxon>Harpellales</taxon>
        <taxon>Legeriomycetaceae</taxon>
        <taxon>Smittium</taxon>
    </lineage>
</organism>